<evidence type="ECO:0000259" key="1">
    <source>
        <dbReference type="PROSITE" id="PS50878"/>
    </source>
</evidence>
<dbReference type="CDD" id="cd01646">
    <property type="entry name" value="RT_Bac_retron_I"/>
    <property type="match status" value="1"/>
</dbReference>
<keyword evidence="2" id="KW-0695">RNA-directed DNA polymerase</keyword>
<keyword evidence="2" id="KW-0808">Transferase</keyword>
<dbReference type="RefSeq" id="WP_093727897.1">
    <property type="nucleotide sequence ID" value="NZ_FMZB01000008.1"/>
</dbReference>
<sequence>MRENLFFKTDVLPDEIPLLYTNKNLYNNFNKEYISKLLEKENLLPKNKKGSQFNSYTTVPYYFSIPKNDRKKRKMALLHPIAQLQMFSYILRYDQLIVSYAKKSNYSVRSPIIRNRPVHDMTKSSKAYFTRMEQEFSFSKETEITTEEDQSLFYSYFSYKPYKRMQQLYDSNKFNRQKYKYQYFMKFDVQNFFPSIYTHALSWAIFGDKSLAKKLKSINEAFANATDIICQKINFNETNGIVVGPEFSRVVAELLMVAIDVEVERSLDAQGLSLNKDYNLYRFVDDYFLFTHNKEQAFKIERTIENSLEMYNLKMNASKSELQERPFEMVDGSIVELKNAIKLFRLNYKRYSEQPGINGVKMYRKWLSRLWQDLFNTLELIITKYPNSKNRIVNYFLKTARSLIVSIDVLNKFNVAEILELVSNIFTLSINTSNTSSLIGLYIKIQNNINKSEDNMDKEYLNEKVFQYVYSILKNNINDIEQMFDLIIYLRTLEKRLASSFLCNLIEHCKDSYFLMCSIAYYILDDDRKGVLNSYKTPKKMLQTLVLDRVENYVSKGSQYLLLESEYFYLINDFYYYPGFDSRIKDKLKKTIVRNKKQMNFSNLPSNSADNLKDVMSIHANIFEEIMKGPYFNWNMNTKTFLRETARKTIIQSMNKATSYN</sequence>
<accession>A0A1G6T728</accession>
<dbReference type="AlphaFoldDB" id="A0A1G6T728"/>
<keyword evidence="2" id="KW-0548">Nucleotidyltransferase</keyword>
<gene>
    <name evidence="2" type="ORF">SAMN05421663_10857</name>
</gene>
<dbReference type="Pfam" id="PF00078">
    <property type="entry name" value="RVT_1"/>
    <property type="match status" value="1"/>
</dbReference>
<dbReference type="InterPro" id="IPR000477">
    <property type="entry name" value="RT_dom"/>
</dbReference>
<dbReference type="EMBL" id="FMZB01000008">
    <property type="protein sequence ID" value="SDD24366.1"/>
    <property type="molecule type" value="Genomic_DNA"/>
</dbReference>
<dbReference type="STRING" id="361279.SAMN05421663_10857"/>
<organism evidence="2 3">
    <name type="scientific">Terribacillus halophilus</name>
    <dbReference type="NCBI Taxonomy" id="361279"/>
    <lineage>
        <taxon>Bacteria</taxon>
        <taxon>Bacillati</taxon>
        <taxon>Bacillota</taxon>
        <taxon>Bacilli</taxon>
        <taxon>Bacillales</taxon>
        <taxon>Bacillaceae</taxon>
        <taxon>Terribacillus</taxon>
    </lineage>
</organism>
<protein>
    <submittedName>
        <fullName evidence="2">Reverse transcriptase (RNA-dependent DNA polymerase)</fullName>
    </submittedName>
</protein>
<dbReference type="OrthoDB" id="9780724at2"/>
<dbReference type="PROSITE" id="PS50878">
    <property type="entry name" value="RT_POL"/>
    <property type="match status" value="1"/>
</dbReference>
<dbReference type="GO" id="GO:0003964">
    <property type="term" value="F:RNA-directed DNA polymerase activity"/>
    <property type="evidence" value="ECO:0007669"/>
    <property type="project" value="UniProtKB-KW"/>
</dbReference>
<reference evidence="3" key="1">
    <citation type="submission" date="2016-10" db="EMBL/GenBank/DDBJ databases">
        <authorList>
            <person name="Varghese N."/>
            <person name="Submissions S."/>
        </authorList>
    </citation>
    <scope>NUCLEOTIDE SEQUENCE [LARGE SCALE GENOMIC DNA]</scope>
    <source>
        <strain evidence="3">DSM 21620</strain>
    </source>
</reference>
<keyword evidence="3" id="KW-1185">Reference proteome</keyword>
<proteinExistence type="predicted"/>
<name>A0A1G6T728_9BACI</name>
<feature type="domain" description="Reverse transcriptase" evidence="1">
    <location>
        <begin position="82"/>
        <end position="334"/>
    </location>
</feature>
<evidence type="ECO:0000313" key="2">
    <source>
        <dbReference type="EMBL" id="SDD24366.1"/>
    </source>
</evidence>
<evidence type="ECO:0000313" key="3">
    <source>
        <dbReference type="Proteomes" id="UP000198666"/>
    </source>
</evidence>
<dbReference type="Proteomes" id="UP000198666">
    <property type="component" value="Unassembled WGS sequence"/>
</dbReference>